<organism evidence="7">
    <name type="scientific">Thermorudis peleae</name>
    <dbReference type="NCBI Taxonomy" id="1382356"/>
    <lineage>
        <taxon>Bacteria</taxon>
        <taxon>Pseudomonadati</taxon>
        <taxon>Thermomicrobiota</taxon>
        <taxon>Thermomicrobia</taxon>
        <taxon>Thermomicrobia incertae sedis</taxon>
        <taxon>Thermorudis</taxon>
    </lineage>
</organism>
<dbReference type="Pfam" id="PF00496">
    <property type="entry name" value="SBP_bac_5"/>
    <property type="match status" value="1"/>
</dbReference>
<evidence type="ECO:0000256" key="5">
    <source>
        <dbReference type="SAM" id="MobiDB-lite"/>
    </source>
</evidence>
<comment type="subcellular location">
    <subcellularLocation>
        <location evidence="1">Cell envelope</location>
    </subcellularLocation>
</comment>
<dbReference type="PANTHER" id="PTHR30290:SF10">
    <property type="entry name" value="PERIPLASMIC OLIGOPEPTIDE-BINDING PROTEIN-RELATED"/>
    <property type="match status" value="1"/>
</dbReference>
<dbReference type="InterPro" id="IPR030678">
    <property type="entry name" value="Peptide/Ni-bd"/>
</dbReference>
<comment type="similarity">
    <text evidence="2">Belongs to the bacterial solute-binding protein 5 family.</text>
</comment>
<keyword evidence="3" id="KW-0813">Transport</keyword>
<protein>
    <submittedName>
        <fullName evidence="7">Peptide ABC transporter substrate-binding protein</fullName>
    </submittedName>
</protein>
<proteinExistence type="inferred from homology"/>
<dbReference type="GO" id="GO:1904680">
    <property type="term" value="F:peptide transmembrane transporter activity"/>
    <property type="evidence" value="ECO:0007669"/>
    <property type="project" value="TreeGrafter"/>
</dbReference>
<name>A0A831TDY5_9BACT</name>
<dbReference type="AlphaFoldDB" id="A0A831TDY5"/>
<dbReference type="Gene3D" id="3.90.76.10">
    <property type="entry name" value="Dipeptide-binding Protein, Domain 1"/>
    <property type="match status" value="1"/>
</dbReference>
<evidence type="ECO:0000256" key="4">
    <source>
        <dbReference type="ARBA" id="ARBA00022729"/>
    </source>
</evidence>
<dbReference type="Gene3D" id="3.40.190.10">
    <property type="entry name" value="Periplasmic binding protein-like II"/>
    <property type="match status" value="1"/>
</dbReference>
<keyword evidence="4" id="KW-0732">Signal</keyword>
<dbReference type="GO" id="GO:0015833">
    <property type="term" value="P:peptide transport"/>
    <property type="evidence" value="ECO:0007669"/>
    <property type="project" value="TreeGrafter"/>
</dbReference>
<dbReference type="PANTHER" id="PTHR30290">
    <property type="entry name" value="PERIPLASMIC BINDING COMPONENT OF ABC TRANSPORTER"/>
    <property type="match status" value="1"/>
</dbReference>
<evidence type="ECO:0000256" key="1">
    <source>
        <dbReference type="ARBA" id="ARBA00004196"/>
    </source>
</evidence>
<sequence length="576" mass="63166">MPQQARSARPLAGLVLALVLLLGGCRVQFGERSATTPGVPVSTATPAAVPTAPRSPAGTPVPAGTETVIEAPPPAPAPPASGEQRLTLAGSPDGPLTLDPALVRDADSAFIVRQIFRGLVRLDANLQAVPDLAERIRISGDGLVYTFELRDRASFHDGRLLTADDVKYSLERATDPALVGGDGRRLPAWTYLRDILGAEERMAGQRPDLPGVEVVDTLTVRIRLVRPAPDFLTKLSSPPAFIVDRWDVAGGEDWWRTPNGSGPFVLERWEEQRLLVLRAYRSYAPGAPVLQEVDIRLGADALEPMNQYERGQIDLVSVPPWALDRVQAPNSPLRQELRVQPLFAGSFILLNPNLPPLDDPAVRQALVQGFEREKIALVSLNGVVQPAKGLVPDGMLGRDWPATLPPYDPAAARAAVQSRLSGQPLLLYTAGSGVPVTLKEVYERDLGIQVEVLLMEWPDYLQDLTDRRLPIFVLSWVADYPDPASFLTALFHSASPDNYLGYRNPEVDRLLDSAAQERDEHARAQLYAEAQQRILDDFVVIPLYWDVSYLLVKPHVRGIELTPLGILGLERVWISR</sequence>
<feature type="compositionally biased region" description="Low complexity" evidence="5">
    <location>
        <begin position="34"/>
        <end position="57"/>
    </location>
</feature>
<dbReference type="CDD" id="cd08504">
    <property type="entry name" value="PBP2_OppA"/>
    <property type="match status" value="1"/>
</dbReference>
<comment type="caution">
    <text evidence="7">The sequence shown here is derived from an EMBL/GenBank/DDBJ whole genome shotgun (WGS) entry which is preliminary data.</text>
</comment>
<gene>
    <name evidence="7" type="ORF">ENP34_04270</name>
</gene>
<feature type="domain" description="Solute-binding protein family 5" evidence="6">
    <location>
        <begin position="128"/>
        <end position="495"/>
    </location>
</feature>
<feature type="region of interest" description="Disordered" evidence="5">
    <location>
        <begin position="32"/>
        <end position="91"/>
    </location>
</feature>
<evidence type="ECO:0000256" key="2">
    <source>
        <dbReference type="ARBA" id="ARBA00005695"/>
    </source>
</evidence>
<evidence type="ECO:0000313" key="7">
    <source>
        <dbReference type="EMBL" id="HEG90646.1"/>
    </source>
</evidence>
<dbReference type="InterPro" id="IPR000914">
    <property type="entry name" value="SBP_5_dom"/>
</dbReference>
<reference evidence="7" key="1">
    <citation type="journal article" date="2020" name="mSystems">
        <title>Genome- and Community-Level Interaction Insights into Carbon Utilization and Element Cycling Functions of Hydrothermarchaeota in Hydrothermal Sediment.</title>
        <authorList>
            <person name="Zhou Z."/>
            <person name="Liu Y."/>
            <person name="Xu W."/>
            <person name="Pan J."/>
            <person name="Luo Z.H."/>
            <person name="Li M."/>
        </authorList>
    </citation>
    <scope>NUCLEOTIDE SEQUENCE [LARGE SCALE GENOMIC DNA]</scope>
    <source>
        <strain evidence="7">SpSt-210</strain>
    </source>
</reference>
<accession>A0A831TDY5</accession>
<dbReference type="GO" id="GO:0030288">
    <property type="term" value="C:outer membrane-bounded periplasmic space"/>
    <property type="evidence" value="ECO:0007669"/>
    <property type="project" value="UniProtKB-ARBA"/>
</dbReference>
<dbReference type="EMBL" id="DSIY01000098">
    <property type="protein sequence ID" value="HEG90646.1"/>
    <property type="molecule type" value="Genomic_DNA"/>
</dbReference>
<dbReference type="GO" id="GO:0043190">
    <property type="term" value="C:ATP-binding cassette (ABC) transporter complex"/>
    <property type="evidence" value="ECO:0007669"/>
    <property type="project" value="InterPro"/>
</dbReference>
<dbReference type="PROSITE" id="PS51257">
    <property type="entry name" value="PROKAR_LIPOPROTEIN"/>
    <property type="match status" value="1"/>
</dbReference>
<dbReference type="SUPFAM" id="SSF53850">
    <property type="entry name" value="Periplasmic binding protein-like II"/>
    <property type="match status" value="1"/>
</dbReference>
<evidence type="ECO:0000256" key="3">
    <source>
        <dbReference type="ARBA" id="ARBA00022448"/>
    </source>
</evidence>
<evidence type="ECO:0000259" key="6">
    <source>
        <dbReference type="Pfam" id="PF00496"/>
    </source>
</evidence>
<dbReference type="InterPro" id="IPR039424">
    <property type="entry name" value="SBP_5"/>
</dbReference>
<dbReference type="Gene3D" id="3.10.105.10">
    <property type="entry name" value="Dipeptide-binding Protein, Domain 3"/>
    <property type="match status" value="1"/>
</dbReference>
<dbReference type="PIRSF" id="PIRSF002741">
    <property type="entry name" value="MppA"/>
    <property type="match status" value="1"/>
</dbReference>